<protein>
    <recommendedName>
        <fullName evidence="11">Na(+)/H(+) antiporter NhaA</fullName>
    </recommendedName>
    <alternativeName>
        <fullName evidence="11">Sodium/proton antiporter NhaA</fullName>
    </alternativeName>
</protein>
<keyword evidence="3 11" id="KW-0050">Antiport</keyword>
<keyword evidence="9 11" id="KW-0472">Membrane</keyword>
<evidence type="ECO:0000256" key="9">
    <source>
        <dbReference type="ARBA" id="ARBA00023136"/>
    </source>
</evidence>
<sequence length="477" mass="50497">MAAPSPTDHKSRTLLGRLSLPERRYVADALRTETVGGVLLLTAAIAALVWANIPAISDSYASVGSFHIGPASLGLDLSLQHWAADGLLAIFFFVAGIELKRELVAGDLRDAKAAALPVIAALCGMAVPALVYVLVNTAGSGSMDGWAVPTATDIAFALAVLAVIGTSLPSALRAFLLTLAVVDDLFAILIIAVFFTQEIDFLALGGAIVGLALFWFLLHRGVRGWYVYLPLALVIWSLMYNSGVHATIAGVAMGLMLRCTRRDGEQQSPGEHIEHLVRPVSAGLAVPLFALFSAGVSLSDEAIAQVFTRPETLGVVLGLVVGKTVGIFGGTWLAARFTKAELNKDLAWPDVLAVASLAGIGFTVSLLIGELAFTDDPTLTDEVKAAVLIGSLIAAVIACVMLKLRNRTYKALTDAEERDEDLDGIPDIYEEDNPDYHLRMAKIYEERAAEHRRKAEEAGAAALQSAAGSTTEGDRPA</sequence>
<dbReference type="InterPro" id="IPR004670">
    <property type="entry name" value="NhaA"/>
</dbReference>
<accession>A0ABU8U5P9</accession>
<keyword evidence="6 11" id="KW-1133">Transmembrane helix</keyword>
<dbReference type="PANTHER" id="PTHR30341:SF0">
    <property type="entry name" value="NA(+)_H(+) ANTIPORTER NHAA"/>
    <property type="match status" value="1"/>
</dbReference>
<keyword evidence="4 11" id="KW-1003">Cell membrane</keyword>
<evidence type="ECO:0000256" key="12">
    <source>
        <dbReference type="SAM" id="MobiDB-lite"/>
    </source>
</evidence>
<evidence type="ECO:0000256" key="3">
    <source>
        <dbReference type="ARBA" id="ARBA00022449"/>
    </source>
</evidence>
<feature type="transmembrane region" description="Helical" evidence="11">
    <location>
        <begin position="146"/>
        <end position="168"/>
    </location>
</feature>
<keyword evidence="5 11" id="KW-0812">Transmembrane</keyword>
<dbReference type="Gene3D" id="1.20.1530.10">
    <property type="entry name" value="Na+/H+ antiporter like domain"/>
    <property type="match status" value="1"/>
</dbReference>
<evidence type="ECO:0000256" key="6">
    <source>
        <dbReference type="ARBA" id="ARBA00022989"/>
    </source>
</evidence>
<proteinExistence type="inferred from homology"/>
<comment type="caution">
    <text evidence="13">The sequence shown here is derived from an EMBL/GenBank/DDBJ whole genome shotgun (WGS) entry which is preliminary data.</text>
</comment>
<dbReference type="Pfam" id="PF06965">
    <property type="entry name" value="Na_H_antiport_1"/>
    <property type="match status" value="1"/>
</dbReference>
<feature type="region of interest" description="Disordered" evidence="12">
    <location>
        <begin position="454"/>
        <end position="477"/>
    </location>
</feature>
<comment type="catalytic activity">
    <reaction evidence="11">
        <text>Na(+)(in) + 2 H(+)(out) = Na(+)(out) + 2 H(+)(in)</text>
        <dbReference type="Rhea" id="RHEA:29251"/>
        <dbReference type="ChEBI" id="CHEBI:15378"/>
        <dbReference type="ChEBI" id="CHEBI:29101"/>
    </reaction>
</comment>
<dbReference type="HAMAP" id="MF_01844">
    <property type="entry name" value="NhaA"/>
    <property type="match status" value="1"/>
</dbReference>
<evidence type="ECO:0000313" key="14">
    <source>
        <dbReference type="Proteomes" id="UP001382904"/>
    </source>
</evidence>
<evidence type="ECO:0000256" key="10">
    <source>
        <dbReference type="ARBA" id="ARBA00023201"/>
    </source>
</evidence>
<dbReference type="NCBIfam" id="TIGR00773">
    <property type="entry name" value="NhaA"/>
    <property type="match status" value="1"/>
</dbReference>
<feature type="transmembrane region" description="Helical" evidence="11">
    <location>
        <begin position="34"/>
        <end position="53"/>
    </location>
</feature>
<name>A0ABU8U5P9_9ACTN</name>
<feature type="transmembrane region" description="Helical" evidence="11">
    <location>
        <begin position="385"/>
        <end position="404"/>
    </location>
</feature>
<feature type="transmembrane region" description="Helical" evidence="11">
    <location>
        <begin position="347"/>
        <end position="373"/>
    </location>
</feature>
<feature type="transmembrane region" description="Helical" evidence="11">
    <location>
        <begin position="201"/>
        <end position="218"/>
    </location>
</feature>
<dbReference type="PANTHER" id="PTHR30341">
    <property type="entry name" value="SODIUM ION/PROTON ANTIPORTER NHAA-RELATED"/>
    <property type="match status" value="1"/>
</dbReference>
<feature type="transmembrane region" description="Helical" evidence="11">
    <location>
        <begin position="175"/>
        <end position="195"/>
    </location>
</feature>
<evidence type="ECO:0000256" key="1">
    <source>
        <dbReference type="ARBA" id="ARBA00004429"/>
    </source>
</evidence>
<keyword evidence="14" id="KW-1185">Reference proteome</keyword>
<keyword evidence="7 11" id="KW-0915">Sodium</keyword>
<dbReference type="EMBL" id="JBBKAM010000002">
    <property type="protein sequence ID" value="MEJ8643216.1"/>
    <property type="molecule type" value="Genomic_DNA"/>
</dbReference>
<evidence type="ECO:0000256" key="7">
    <source>
        <dbReference type="ARBA" id="ARBA00023053"/>
    </source>
</evidence>
<keyword evidence="10 11" id="KW-0739">Sodium transport</keyword>
<feature type="compositionally biased region" description="Low complexity" evidence="12">
    <location>
        <begin position="458"/>
        <end position="467"/>
    </location>
</feature>
<comment type="function">
    <text evidence="11">Na(+)/H(+) antiporter that extrudes sodium in exchange for external protons.</text>
</comment>
<evidence type="ECO:0000256" key="8">
    <source>
        <dbReference type="ARBA" id="ARBA00023065"/>
    </source>
</evidence>
<evidence type="ECO:0000256" key="11">
    <source>
        <dbReference type="HAMAP-Rule" id="MF_01844"/>
    </source>
</evidence>
<feature type="transmembrane region" description="Helical" evidence="11">
    <location>
        <begin position="315"/>
        <end position="335"/>
    </location>
</feature>
<evidence type="ECO:0000256" key="5">
    <source>
        <dbReference type="ARBA" id="ARBA00022692"/>
    </source>
</evidence>
<reference evidence="13 14" key="1">
    <citation type="submission" date="2024-03" db="EMBL/GenBank/DDBJ databases">
        <title>Novel Streptomyces species of biotechnological and ecological value are a feature of Machair soil.</title>
        <authorList>
            <person name="Prole J.R."/>
            <person name="Goodfellow M."/>
            <person name="Allenby N."/>
            <person name="Ward A.C."/>
        </authorList>
    </citation>
    <scope>NUCLEOTIDE SEQUENCE [LARGE SCALE GENOMIC DNA]</scope>
    <source>
        <strain evidence="13 14">MS1.HAVA.3</strain>
    </source>
</reference>
<feature type="transmembrane region" description="Helical" evidence="11">
    <location>
        <begin position="225"/>
        <end position="248"/>
    </location>
</feature>
<evidence type="ECO:0000256" key="2">
    <source>
        <dbReference type="ARBA" id="ARBA00022448"/>
    </source>
</evidence>
<organism evidence="13 14">
    <name type="scientific">Streptomyces caledonius</name>
    <dbReference type="NCBI Taxonomy" id="3134107"/>
    <lineage>
        <taxon>Bacteria</taxon>
        <taxon>Bacillati</taxon>
        <taxon>Actinomycetota</taxon>
        <taxon>Actinomycetes</taxon>
        <taxon>Kitasatosporales</taxon>
        <taxon>Streptomycetaceae</taxon>
        <taxon>Streptomyces</taxon>
    </lineage>
</organism>
<keyword evidence="2 11" id="KW-0813">Transport</keyword>
<evidence type="ECO:0000313" key="13">
    <source>
        <dbReference type="EMBL" id="MEJ8643216.1"/>
    </source>
</evidence>
<comment type="subcellular location">
    <subcellularLocation>
        <location evidence="1">Cell inner membrane</location>
        <topology evidence="1">Multi-pass membrane protein</topology>
    </subcellularLocation>
    <subcellularLocation>
        <location evidence="11">Cell membrane</location>
        <topology evidence="11">Multi-pass membrane protein</topology>
    </subcellularLocation>
</comment>
<evidence type="ECO:0000256" key="4">
    <source>
        <dbReference type="ARBA" id="ARBA00022475"/>
    </source>
</evidence>
<gene>
    <name evidence="11 13" type="primary">nhaA</name>
    <name evidence="13" type="ORF">WKI68_21140</name>
</gene>
<comment type="similarity">
    <text evidence="11">Belongs to the NhaA Na(+)/H(+) (TC 2.A.33) antiporter family.</text>
</comment>
<dbReference type="InterPro" id="IPR023171">
    <property type="entry name" value="Na/H_antiporter_dom_sf"/>
</dbReference>
<feature type="transmembrane region" description="Helical" evidence="11">
    <location>
        <begin position="111"/>
        <end position="134"/>
    </location>
</feature>
<keyword evidence="8 11" id="KW-0406">Ion transport</keyword>
<dbReference type="Proteomes" id="UP001382904">
    <property type="component" value="Unassembled WGS sequence"/>
</dbReference>